<evidence type="ECO:0000313" key="1">
    <source>
        <dbReference type="EMBL" id="GLI27205.1"/>
    </source>
</evidence>
<dbReference type="InterPro" id="IPR006439">
    <property type="entry name" value="HAD-SF_hydro_IA"/>
</dbReference>
<dbReference type="SFLD" id="SFLDS00003">
    <property type="entry name" value="Haloacid_Dehalogenase"/>
    <property type="match status" value="1"/>
</dbReference>
<dbReference type="SUPFAM" id="SSF56784">
    <property type="entry name" value="HAD-like"/>
    <property type="match status" value="1"/>
</dbReference>
<dbReference type="InterPro" id="IPR023214">
    <property type="entry name" value="HAD_sf"/>
</dbReference>
<sequence>MTRTISARAILFDMDGTLVDSHPVVERIWAEFARRFDLDVAEILATSHGVRMVETARKYAPHGTDIDAVVADLSRIEYDDTEGVTAIAGARDLLDSLPHGSWALVTSAARPLTEKRMAGVGLPIPAVIVTSEVVTKGKPDPEPYLRAAEQLGVAASDCLVFEDAEAGIRAGVASGAQVVVVGDAPSETADRLGLPRIPDHTALRVEHADGGLHVQLP</sequence>
<dbReference type="InterPro" id="IPR051806">
    <property type="entry name" value="HAD-like_SPP"/>
</dbReference>
<dbReference type="RefSeq" id="WP_281883549.1">
    <property type="nucleotide sequence ID" value="NZ_BSDP01000001.1"/>
</dbReference>
<dbReference type="InterPro" id="IPR023198">
    <property type="entry name" value="PGP-like_dom2"/>
</dbReference>
<reference evidence="1" key="1">
    <citation type="submission" date="2022-12" db="EMBL/GenBank/DDBJ databases">
        <title>Reference genome sequencing for broad-spectrum identification of bacterial and archaeal isolates by mass spectrometry.</title>
        <authorList>
            <person name="Sekiguchi Y."/>
            <person name="Tourlousse D.M."/>
        </authorList>
    </citation>
    <scope>NUCLEOTIDE SEQUENCE</scope>
    <source>
        <strain evidence="1">14</strain>
    </source>
</reference>
<dbReference type="PANTHER" id="PTHR43481">
    <property type="entry name" value="FRUCTOSE-1-PHOSPHATE PHOSPHATASE"/>
    <property type="match status" value="1"/>
</dbReference>
<dbReference type="Proteomes" id="UP001144396">
    <property type="component" value="Unassembled WGS sequence"/>
</dbReference>
<dbReference type="AlphaFoldDB" id="A0A9W6CVM7"/>
<dbReference type="NCBIfam" id="TIGR01509">
    <property type="entry name" value="HAD-SF-IA-v3"/>
    <property type="match status" value="1"/>
</dbReference>
<organism evidence="1 2">
    <name type="scientific">Agromyces rhizosphaerae</name>
    <dbReference type="NCBI Taxonomy" id="88374"/>
    <lineage>
        <taxon>Bacteria</taxon>
        <taxon>Bacillati</taxon>
        <taxon>Actinomycetota</taxon>
        <taxon>Actinomycetes</taxon>
        <taxon>Micrococcales</taxon>
        <taxon>Microbacteriaceae</taxon>
        <taxon>Agromyces</taxon>
    </lineage>
</organism>
<dbReference type="Gene3D" id="3.40.50.1000">
    <property type="entry name" value="HAD superfamily/HAD-like"/>
    <property type="match status" value="1"/>
</dbReference>
<accession>A0A9W6CVM7</accession>
<dbReference type="Gene3D" id="1.10.150.240">
    <property type="entry name" value="Putative phosphatase, domain 2"/>
    <property type="match status" value="1"/>
</dbReference>
<evidence type="ECO:0000313" key="2">
    <source>
        <dbReference type="Proteomes" id="UP001144396"/>
    </source>
</evidence>
<dbReference type="PANTHER" id="PTHR43481:SF4">
    <property type="entry name" value="GLYCEROL-1-PHOSPHATE PHOSPHOHYDROLASE 1-RELATED"/>
    <property type="match status" value="1"/>
</dbReference>
<dbReference type="EMBL" id="BSDP01000001">
    <property type="protein sequence ID" value="GLI27205.1"/>
    <property type="molecule type" value="Genomic_DNA"/>
</dbReference>
<comment type="caution">
    <text evidence="1">The sequence shown here is derived from an EMBL/GenBank/DDBJ whole genome shotgun (WGS) entry which is preliminary data.</text>
</comment>
<dbReference type="GO" id="GO:0050308">
    <property type="term" value="F:sugar-phosphatase activity"/>
    <property type="evidence" value="ECO:0007669"/>
    <property type="project" value="TreeGrafter"/>
</dbReference>
<dbReference type="Pfam" id="PF00702">
    <property type="entry name" value="Hydrolase"/>
    <property type="match status" value="1"/>
</dbReference>
<dbReference type="InterPro" id="IPR036412">
    <property type="entry name" value="HAD-like_sf"/>
</dbReference>
<proteinExistence type="predicted"/>
<name>A0A9W6CVM7_9MICO</name>
<gene>
    <name evidence="1" type="ORF">ARHIZOSPH14_14470</name>
</gene>
<keyword evidence="2" id="KW-1185">Reference proteome</keyword>
<dbReference type="SFLD" id="SFLDG01129">
    <property type="entry name" value="C1.5:_HAD__Beta-PGM__Phosphata"/>
    <property type="match status" value="1"/>
</dbReference>
<protein>
    <submittedName>
        <fullName evidence="1">Glycerol-3-phosphatase</fullName>
    </submittedName>
</protein>